<dbReference type="AlphaFoldDB" id="A0A9D2IEN5"/>
<comment type="caution">
    <text evidence="2">The sequence shown here is derived from an EMBL/GenBank/DDBJ whole genome shotgun (WGS) entry which is preliminary data.</text>
</comment>
<dbReference type="SUPFAM" id="SSF51695">
    <property type="entry name" value="PLC-like phosphodiesterases"/>
    <property type="match status" value="1"/>
</dbReference>
<reference evidence="2" key="1">
    <citation type="journal article" date="2021" name="PeerJ">
        <title>Extensive microbial diversity within the chicken gut microbiome revealed by metagenomics and culture.</title>
        <authorList>
            <person name="Gilroy R."/>
            <person name="Ravi A."/>
            <person name="Getino M."/>
            <person name="Pursley I."/>
            <person name="Horton D.L."/>
            <person name="Alikhan N.F."/>
            <person name="Baker D."/>
            <person name="Gharbi K."/>
            <person name="Hall N."/>
            <person name="Watson M."/>
            <person name="Adriaenssens E.M."/>
            <person name="Foster-Nyarko E."/>
            <person name="Jarju S."/>
            <person name="Secka A."/>
            <person name="Antonio M."/>
            <person name="Oren A."/>
            <person name="Chaudhuri R.R."/>
            <person name="La Ragione R."/>
            <person name="Hildebrand F."/>
            <person name="Pallen M.J."/>
        </authorList>
    </citation>
    <scope>NUCLEOTIDE SEQUENCE</scope>
    <source>
        <strain evidence="2">CHK187-5294</strain>
    </source>
</reference>
<dbReference type="GO" id="GO:0008081">
    <property type="term" value="F:phosphoric diester hydrolase activity"/>
    <property type="evidence" value="ECO:0007669"/>
    <property type="project" value="InterPro"/>
</dbReference>
<dbReference type="PROSITE" id="PS51704">
    <property type="entry name" value="GP_PDE"/>
    <property type="match status" value="1"/>
</dbReference>
<sequence>MKPIFIEDKRNTQIVAHRGLSGIERENTLPAFVAAGNRSCFGIECDVHVTKDGQYLVYHDDTTGRLCEKDISLEASTAEQLRGLRIKDAQSDKFTDSLKMPALSEYLAVCARYEKTAVVELKNPMSAGHIAKIVEICGNVYDLRRVVFISFCFENLVEVRKIKEDQTVQFLCDKYGADLLERLKRHKFDLDIYYRALTREAVSELHAAGVKVNCWTCDDKKDAEELISWGVDYITSNILE</sequence>
<name>A0A9D2IEN5_9FIRM</name>
<dbReference type="Gene3D" id="3.20.20.190">
    <property type="entry name" value="Phosphatidylinositol (PI) phosphodiesterase"/>
    <property type="match status" value="1"/>
</dbReference>
<dbReference type="InterPro" id="IPR017946">
    <property type="entry name" value="PLC-like_Pdiesterase_TIM-brl"/>
</dbReference>
<evidence type="ECO:0000313" key="3">
    <source>
        <dbReference type="Proteomes" id="UP000824132"/>
    </source>
</evidence>
<proteinExistence type="predicted"/>
<reference evidence="2" key="2">
    <citation type="submission" date="2021-04" db="EMBL/GenBank/DDBJ databases">
        <authorList>
            <person name="Gilroy R."/>
        </authorList>
    </citation>
    <scope>NUCLEOTIDE SEQUENCE</scope>
    <source>
        <strain evidence="2">CHK187-5294</strain>
    </source>
</reference>
<organism evidence="2 3">
    <name type="scientific">Candidatus Borkfalkia avistercoris</name>
    <dbReference type="NCBI Taxonomy" id="2838504"/>
    <lineage>
        <taxon>Bacteria</taxon>
        <taxon>Bacillati</taxon>
        <taxon>Bacillota</taxon>
        <taxon>Clostridia</taxon>
        <taxon>Christensenellales</taxon>
        <taxon>Christensenellaceae</taxon>
        <taxon>Candidatus Borkfalkia</taxon>
    </lineage>
</organism>
<dbReference type="InterPro" id="IPR030395">
    <property type="entry name" value="GP_PDE_dom"/>
</dbReference>
<evidence type="ECO:0000259" key="1">
    <source>
        <dbReference type="PROSITE" id="PS51704"/>
    </source>
</evidence>
<feature type="domain" description="GP-PDE" evidence="1">
    <location>
        <begin position="12"/>
        <end position="240"/>
    </location>
</feature>
<dbReference type="Pfam" id="PF03009">
    <property type="entry name" value="GDPD"/>
    <property type="match status" value="1"/>
</dbReference>
<protein>
    <recommendedName>
        <fullName evidence="1">GP-PDE domain-containing protein</fullName>
    </recommendedName>
</protein>
<accession>A0A9D2IEN5</accession>
<dbReference type="Proteomes" id="UP000824132">
    <property type="component" value="Unassembled WGS sequence"/>
</dbReference>
<dbReference type="PANTHER" id="PTHR46211:SF1">
    <property type="entry name" value="GLYCEROPHOSPHODIESTER PHOSPHODIESTERASE, CYTOPLASMIC"/>
    <property type="match status" value="1"/>
</dbReference>
<dbReference type="PANTHER" id="PTHR46211">
    <property type="entry name" value="GLYCEROPHOSPHORYL DIESTER PHOSPHODIESTERASE"/>
    <property type="match status" value="1"/>
</dbReference>
<dbReference type="GO" id="GO:0006629">
    <property type="term" value="P:lipid metabolic process"/>
    <property type="evidence" value="ECO:0007669"/>
    <property type="project" value="InterPro"/>
</dbReference>
<gene>
    <name evidence="2" type="ORF">H9727_05950</name>
</gene>
<evidence type="ECO:0000313" key="2">
    <source>
        <dbReference type="EMBL" id="HIZ03812.1"/>
    </source>
</evidence>
<dbReference type="EMBL" id="DXCL01000031">
    <property type="protein sequence ID" value="HIZ03812.1"/>
    <property type="molecule type" value="Genomic_DNA"/>
</dbReference>